<dbReference type="EMBL" id="AWEY01000033">
    <property type="protein sequence ID" value="ERK38765.1"/>
    <property type="molecule type" value="Genomic_DNA"/>
</dbReference>
<dbReference type="AlphaFoldDB" id="U2NKZ0"/>
<reference evidence="1 2" key="1">
    <citation type="submission" date="2013-08" db="EMBL/GenBank/DDBJ databases">
        <authorList>
            <person name="Durkin A.S."/>
            <person name="Haft D.R."/>
            <person name="McCorrison J."/>
            <person name="Torralba M."/>
            <person name="Gillis M."/>
            <person name="Haft D.H."/>
            <person name="Methe B."/>
            <person name="Sutton G."/>
            <person name="Nelson K.E."/>
        </authorList>
    </citation>
    <scope>NUCLEOTIDE SEQUENCE [LARGE SCALE GENOMIC DNA]</scope>
    <source>
        <strain evidence="1 2">F0067</strain>
    </source>
</reference>
<dbReference type="PATRIC" id="fig|1115809.3.peg.1962"/>
<gene>
    <name evidence="1" type="ORF">HMPREF9135_1611</name>
</gene>
<protein>
    <submittedName>
        <fullName evidence="1">Uncharacterized protein</fullName>
    </submittedName>
</protein>
<sequence>MVDGEDYFITYKHQKKYFAFVENGMGTASPVEFTYSCKVNNEKLSSPLEEIYKVTSYSNLFRYRRNGDISALIDKKHHAYLANPRNVSGQFSLSEEYTDACKVAFGKGKGLSMTIDGKTIWFAMGANDYRLNRLKGEGMEDVSLLHIKYGDKYLQKADGWGGNYYHTVANIHFTCKLTDGIYNTFAAPFHVYDYKTVFGKAVKAYELTALSEGQMTFMEVENDLKANTPYILIGTFEPDMQGMYVAKATQVAYEARDESMKLDGTTVHFVYKEEVDVSGKNVEGKPKTTNVYVLYHDGFHATGGSRNVKVGAYRWYVATEGGQAARQNRLAIRLQTPDDGRKHEGTTAIAPVRPALSDAAGVHDLQGRPVPHPTPGHIYIQNGRKFVCHP</sequence>
<evidence type="ECO:0000313" key="2">
    <source>
        <dbReference type="Proteomes" id="UP000016648"/>
    </source>
</evidence>
<accession>U2NKZ0</accession>
<comment type="caution">
    <text evidence="1">The sequence shown here is derived from an EMBL/GenBank/DDBJ whole genome shotgun (WGS) entry which is preliminary data.</text>
</comment>
<name>U2NKZ0_9BACT</name>
<dbReference type="Proteomes" id="UP000016648">
    <property type="component" value="Unassembled WGS sequence"/>
</dbReference>
<keyword evidence="2" id="KW-1185">Reference proteome</keyword>
<organism evidence="1 2">
    <name type="scientific">Segatella baroniae F0067</name>
    <dbReference type="NCBI Taxonomy" id="1115809"/>
    <lineage>
        <taxon>Bacteria</taxon>
        <taxon>Pseudomonadati</taxon>
        <taxon>Bacteroidota</taxon>
        <taxon>Bacteroidia</taxon>
        <taxon>Bacteroidales</taxon>
        <taxon>Prevotellaceae</taxon>
        <taxon>Segatella</taxon>
    </lineage>
</organism>
<evidence type="ECO:0000313" key="1">
    <source>
        <dbReference type="EMBL" id="ERK38765.1"/>
    </source>
</evidence>
<proteinExistence type="predicted"/>